<evidence type="ECO:0000256" key="2">
    <source>
        <dbReference type="SAM" id="Phobius"/>
    </source>
</evidence>
<dbReference type="CDD" id="cd09626">
    <property type="entry name" value="DOMON_glucodextranase_like"/>
    <property type="match status" value="1"/>
</dbReference>
<evidence type="ECO:0000256" key="1">
    <source>
        <dbReference type="SAM" id="MobiDB-lite"/>
    </source>
</evidence>
<protein>
    <recommendedName>
        <fullName evidence="3">Glucodextranase-like C-terminal domain-containing protein</fullName>
    </recommendedName>
</protein>
<keyword evidence="5" id="KW-1185">Reference proteome</keyword>
<evidence type="ECO:0000259" key="3">
    <source>
        <dbReference type="Pfam" id="PF09985"/>
    </source>
</evidence>
<dbReference type="SUPFAM" id="SSF49344">
    <property type="entry name" value="CBD9-like"/>
    <property type="match status" value="1"/>
</dbReference>
<dbReference type="EMBL" id="CP002042">
    <property type="protein sequence ID" value="ADH62268.1"/>
    <property type="molecule type" value="Genomic_DNA"/>
</dbReference>
<name>D7BHZ4_ALLS1</name>
<dbReference type="OrthoDB" id="31242at2"/>
<evidence type="ECO:0000313" key="5">
    <source>
        <dbReference type="Proteomes" id="UP000001916"/>
    </source>
</evidence>
<reference evidence="4 5" key="1">
    <citation type="journal article" date="2010" name="Stand. Genomic Sci.">
        <title>Complete genome sequence of Meiothermus silvanus type strain (VI-R2).</title>
        <authorList>
            <person name="Sikorski J."/>
            <person name="Tindall B.J."/>
            <person name="Lowry S."/>
            <person name="Lucas S."/>
            <person name="Nolan M."/>
            <person name="Copeland A."/>
            <person name="Glavina Del Rio T."/>
            <person name="Tice H."/>
            <person name="Cheng J.F."/>
            <person name="Han C."/>
            <person name="Pitluck S."/>
            <person name="Liolios K."/>
            <person name="Ivanova N."/>
            <person name="Mavromatis K."/>
            <person name="Mikhailova N."/>
            <person name="Pati A."/>
            <person name="Goodwin L."/>
            <person name="Chen A."/>
            <person name="Palaniappan K."/>
            <person name="Land M."/>
            <person name="Hauser L."/>
            <person name="Chang Y.J."/>
            <person name="Jeffries C.D."/>
            <person name="Rohde M."/>
            <person name="Goker M."/>
            <person name="Woyke T."/>
            <person name="Bristow J."/>
            <person name="Eisen J.A."/>
            <person name="Markowitz V."/>
            <person name="Hugenholtz P."/>
            <person name="Kyrpides N.C."/>
            <person name="Klenk H.P."/>
            <person name="Lapidus A."/>
        </authorList>
    </citation>
    <scope>NUCLEOTIDE SEQUENCE [LARGE SCALE GENOMIC DNA]</scope>
    <source>
        <strain evidence="5">ATCC 700542 / DSM 9946 / VI-R2</strain>
    </source>
</reference>
<feature type="region of interest" description="Disordered" evidence="1">
    <location>
        <begin position="235"/>
        <end position="260"/>
    </location>
</feature>
<dbReference type="STRING" id="526227.Mesil_0327"/>
<keyword evidence="2" id="KW-0812">Transmembrane</keyword>
<proteinExistence type="predicted"/>
<feature type="transmembrane region" description="Helical" evidence="2">
    <location>
        <begin position="209"/>
        <end position="229"/>
    </location>
</feature>
<dbReference type="KEGG" id="msv:Mesil_0327"/>
<dbReference type="RefSeq" id="WP_013156875.1">
    <property type="nucleotide sequence ID" value="NC_014212.1"/>
</dbReference>
<keyword evidence="2" id="KW-1133">Transmembrane helix</keyword>
<sequence length="273" mass="29067">MIPLLFTDPLGDDHGLGYAYPTAAIYAESGFADLTGFQALERDGQLVLRVRLARYPNPQAAPLGFSLAIVGIYVESEPANGAKGGQELPGAGFKTPAGHGWDEAYLLSGWKAESLRPDGRRREVPARKEGDWLEVFPDLPPGDYGYYVTVGLYDPFTPTGFRPVRPGGGSWVLDAPSGAPAAVDVLSDHQAQAYQSGVLAPVRAASSPFPWAIGVAVAGFLAIVLAFVFPRPRPRAGKAVAGGSSRKPQPTALSAKESVAKEKEEDFDIDIRF</sequence>
<dbReference type="eggNOG" id="COG4945">
    <property type="taxonomic scope" value="Bacteria"/>
</dbReference>
<gene>
    <name evidence="4" type="ordered locus">Mesil_0327</name>
</gene>
<dbReference type="Pfam" id="PF09985">
    <property type="entry name" value="Glucodextran_C"/>
    <property type="match status" value="1"/>
</dbReference>
<dbReference type="Gene3D" id="2.60.40.1190">
    <property type="match status" value="1"/>
</dbReference>
<feature type="domain" description="Glucodextranase-like C-terminal" evidence="3">
    <location>
        <begin position="6"/>
        <end position="200"/>
    </location>
</feature>
<accession>D7BHZ4</accession>
<dbReference type="HOGENOM" id="CLU_088908_0_0_0"/>
<evidence type="ECO:0000313" key="4">
    <source>
        <dbReference type="EMBL" id="ADH62268.1"/>
    </source>
</evidence>
<keyword evidence="2" id="KW-0472">Membrane</keyword>
<dbReference type="AlphaFoldDB" id="D7BHZ4"/>
<organism evidence="4 5">
    <name type="scientific">Allomeiothermus silvanus (strain ATCC 700542 / DSM 9946 / NBRC 106475 / NCIMB 13440 / VI-R2)</name>
    <name type="common">Thermus silvanus</name>
    <dbReference type="NCBI Taxonomy" id="526227"/>
    <lineage>
        <taxon>Bacteria</taxon>
        <taxon>Thermotogati</taxon>
        <taxon>Deinococcota</taxon>
        <taxon>Deinococci</taxon>
        <taxon>Thermales</taxon>
        <taxon>Thermaceae</taxon>
        <taxon>Allomeiothermus</taxon>
    </lineage>
</organism>
<dbReference type="Proteomes" id="UP000001916">
    <property type="component" value="Chromosome"/>
</dbReference>
<dbReference type="InterPro" id="IPR019248">
    <property type="entry name" value="Glucodextran_C"/>
</dbReference>